<dbReference type="InterPro" id="IPR057637">
    <property type="entry name" value="Ig_ZP2_1st"/>
</dbReference>
<dbReference type="PRINTS" id="PR00023">
    <property type="entry name" value="ZPELLUCIDA"/>
</dbReference>
<evidence type="ECO:0000256" key="7">
    <source>
        <dbReference type="ARBA" id="ARBA00023017"/>
    </source>
</evidence>
<evidence type="ECO:0000313" key="19">
    <source>
        <dbReference type="EMBL" id="KAJ7428130.1"/>
    </source>
</evidence>
<evidence type="ECO:0000256" key="12">
    <source>
        <dbReference type="ARBA" id="ARBA00023180"/>
    </source>
</evidence>
<gene>
    <name evidence="19" type="primary">DNAH3</name>
    <name evidence="19" type="ORF">WISP_01739</name>
</gene>
<evidence type="ECO:0000256" key="4">
    <source>
        <dbReference type="ARBA" id="ARBA00022701"/>
    </source>
</evidence>
<evidence type="ECO:0000256" key="2">
    <source>
        <dbReference type="ARBA" id="ARBA00008887"/>
    </source>
</evidence>
<dbReference type="Gene3D" id="1.20.920.30">
    <property type="match status" value="1"/>
</dbReference>
<dbReference type="Pfam" id="PF17857">
    <property type="entry name" value="AAA_lid_1"/>
    <property type="match status" value="1"/>
</dbReference>
<evidence type="ECO:0000256" key="15">
    <source>
        <dbReference type="SAM" id="Coils"/>
    </source>
</evidence>
<protein>
    <submittedName>
        <fullName evidence="19">Dynein axonemal heavy chain 3</fullName>
    </submittedName>
</protein>
<dbReference type="Pfam" id="PF08393">
    <property type="entry name" value="DHC_N2"/>
    <property type="match status" value="1"/>
</dbReference>
<dbReference type="InterPro" id="IPR024317">
    <property type="entry name" value="Dynein_heavy_chain_D4_dom"/>
</dbReference>
<dbReference type="PANTHER" id="PTHR22878">
    <property type="entry name" value="DYNEIN HEAVY CHAIN 6, AXONEMAL-LIKE-RELATED"/>
    <property type="match status" value="1"/>
</dbReference>
<comment type="similarity">
    <text evidence="2">Belongs to the dynein heavy chain family.</text>
</comment>
<dbReference type="Pfam" id="PF12781">
    <property type="entry name" value="AAA_9"/>
    <property type="match status" value="1"/>
</dbReference>
<dbReference type="InterPro" id="IPR041589">
    <property type="entry name" value="DNAH3_AAA_lid_1"/>
</dbReference>
<keyword evidence="20" id="KW-1185">Reference proteome</keyword>
<dbReference type="Pfam" id="PF12774">
    <property type="entry name" value="AAA_6"/>
    <property type="match status" value="1"/>
</dbReference>
<dbReference type="Gene3D" id="3.10.490.20">
    <property type="match status" value="1"/>
</dbReference>
<dbReference type="Pfam" id="PF12777">
    <property type="entry name" value="MT"/>
    <property type="match status" value="1"/>
</dbReference>
<keyword evidence="7" id="KW-0243">Dynein</keyword>
<dbReference type="Gene3D" id="1.10.472.130">
    <property type="match status" value="1"/>
</dbReference>
<dbReference type="InterPro" id="IPR043160">
    <property type="entry name" value="Dynein_C_barrel"/>
</dbReference>
<evidence type="ECO:0000256" key="5">
    <source>
        <dbReference type="ARBA" id="ARBA00022741"/>
    </source>
</evidence>
<dbReference type="SMART" id="SM00241">
    <property type="entry name" value="ZP"/>
    <property type="match status" value="1"/>
</dbReference>
<dbReference type="Pfam" id="PF17852">
    <property type="entry name" value="Dynein_AAA_lid"/>
    <property type="match status" value="1"/>
</dbReference>
<dbReference type="InterPro" id="IPR013602">
    <property type="entry name" value="Dynein_heavy_linker"/>
</dbReference>
<evidence type="ECO:0000256" key="16">
    <source>
        <dbReference type="SAM" id="MobiDB-lite"/>
    </source>
</evidence>
<sequence length="4404" mass="503766">MWLLLLFGFLLPLVPHADGLGDQDLLENVTCHRDGMEVEFSRELGNYSWHVCIVDVSGEELVSCDHTVDYERLMLSVLFDNCTSLENGQHKLMLRLMVNDTMGEERNVTYRAHCDGVHGDELVTPVSVGATNCTKDFMAVTFPGLISSLSNEHMVPAIPMSWTLSVDDGTTIHQLSFEQALQQGYNFLVDGHSLLFQVAFTATGVVSYKHNDRVLYTVALKLTYGPPEHRLTVESRMLCAPGPAICNATHMTVAIPAFPGILMAVDVEDKTIPMDQLQENGIALDTQRGVRLYFSKGVLKSRLHGESCSGLQFYVSSLKLAFHFHGETVAMVMHPECPCDQHTLIAALCTQDGHMDFEILADSTTPVLDLDTLRLRDPACRPAFKSSLNDRVWFHVPLNGCGTRHWFDGEKIVYENEVRALQTDLPLGRISRNSELRLTVLCSFSSGDASLSVKVHNHPPLASSVNRGPLSLALLSYPEDSYRQPYREDQYPLVRYLRQPLFLEVQVLNRNDPNLHLVLDDCWATASHEPSSLPQWNIVVDGCEYDLDSYRTVFHPVGRGVSYANYRQRLEVKTFAFVSGDKALSGLTHICVAVDDLHHGVPLPLKFLHFFGHALILSHDLLFGTTRSHPAIQFSLKLSAYDNKDVSEGLKNSNHKRPKQNEANTEPEAPEYLHVLNYTDNHPLTPEEQFAIMDLHEKETSKREKPPSSNDIERYCYYIYNGVQEDMVAPQDKEVMNEILSHVPAHILASPGLETLLEKLKEEIKADYYISLMKAIVDYILMDPAERERLRIQSTPRPFPRRVVCAPVPWHSSYGEMKTWNERNLFVVNSLMLTLQELWISQFSHLRFVRTAEVLCGHLPLLPDQFEEIIQRHCLEAREILQNKWIPACASVFIDQKNKWLHFAPVTDSDSSQRVESYFNSVAALMSLQLREMVVNSLEDLLGFFMIHKDGNDFTEPYRKIQFFIPQILRVKLYVKEPDIVFEPPLGACWDLISHSFKEVLRSAEELPKVERLLFPKLQRDDLTLSTVKPEESLFSEYMNKLEKIFESNLLGPQKYLNVYKKYRNLLNNEAQQEVTDFWKKGPSLEALTEKIDSLTKLKAEIASMNVTVPLAMFCLDALQLNEELCNRTQSLKDTLIEYEVVENRELNTRICDEFSLIAKRLHEVPQNTEELVEKDAFLKKSSEVTVVRLKKDLVKAAHRLQVLMDYADLSHDDINLNSSVFHWPGQIKKIFESTKDLMSKRRHNVETMLLERCSEFQKTLEVYNKEIDTYKRRDVMTVEEMKNSAVYFEELNKNLENALMEFEAITREEDLLGREKSQFPLLQSIIAKKEPFEKLWVTAYNFYTKSEEWMNGTLQQFSADEINEEIGNMWRIIYKLCESFPDMPGPRRLAESMKYKLDKFKQHLPVLVIVCNRGMKERHWEKISEIVGCEIKPDENTTLRNILEFGLSKYIEQLEPVGAAASKEYSLQKSIEKMQSEWVNVQFVLVKYRDTDTNILSSVDDIQLLLDDHIVKTQTVCGSPFIKPIEAECLAWKDKLCLMQDILDSWLKCQATWLYLEPIFSSEDIVAQMPEEGRKFGIVDSYWKTIMAEVVKDTKVLVATEQPKMLDRLQEANILLEDIQKGLNTYLESKRLFFPRFFFLSNDELLEILSETKDPLRVQPHLKKCFEGIAKLEFTEDLEIVGMISSEKEMVPFIDKIYPVKANGMVEKWLFQVEEMMLASVRQVVQDGIKGYIEDFLEKSNLQIRDIVELVRGKLSSGARLTLGALIVIDVHARDVVAKLVEDKVRDLNDFQWISQLRYYWEESDVIVRMITTEAKYGYEYLGNSQRLVITPLTDRCYRTLMGALKLNLGGAPEGPAGTGKTETTKDLAKALAKQCVVFNCSDGLDYKAMGKFFKGLAQSGAWACFDEFNRIEVEVLSVVAQQILSIQQAIVRKLKKFIFEGTEISLNPTCAVFITMNPGYAGRAELPDNLKALFRTVAMMVPDYALIGEISLYSMGFLDSKSLAQKIVATYRLCSEQLSSQHHYDYGMRAVKSVLTAAGNLKLKYPEENESVLLLRALMDVNLAKFLAQDVPLFQGIISDLFPGVVLPTPDYDLFIKALTENIEKLNLQPVPWFIGKIIQLIYLCFYTAKSMDEFAVEYKVINPKAITMGQLYGSFDPVSHEWSDGVLAKVFREQASSTTEDRKWIIFDGPVDAVWIENMNTVLDDNKKLCLMSGEIIQMSSQMSLIFEPADLEQASPATVSRCGMIYMDPQQLGWQPLKDSYMNTLPPNLQEEHRALVRNYFLHRFNLEDWLSDEINQPDEEEQESMSSQQITLWLQSLFLFALVWTVGGIIDTDSRKKFDLFYRNLLMGMNEENPRPKSVKLTKNNIFPEKGSVYDFYFHKHGSGKWNLWTEYISKEEQDISPGAKVHIGIFVTENNCLTKWFRDDLNMPEKEVYGAQPAIELLRQWIDHGHWYDKKDTSQINIIDVLFVSAMGPPGGGRNDITGRFTRHLNIVSICSFSDEILTKIFTAVTDWHFSKGFDSSFLKLGKMLVQATSVIYKMAVDNFLPTPSKSHYVFNLRDFSRVIKGVLLCPHTHLQDGDKLIRLWIHEVYRVFYDRLVDEDDRKVFFQMVQDTTLNSFKQNFNKVLSHLSPTGKVSDDNIRSLFFGDYLKPSSSVKVYDEITDLKQLTSVMEYYLEEYNNVSKAPMSLVMFKFAIEHISRICRVLKQDNGHLLLVGVGGSGRQSATKLATFMNSFELFQIEITKSYGITEWKDDIKQVMLKAGVGNINVSFLFCDNQIKDEAFVEDINMLLNTGDVPNIFAADEKAEIVEKMQGAARMENRKIEATPLAMYSYFIERVKKNLHIVLAMSPIGDAFRNRLRMFPSLINCCTIDWFQTWPTDALEMVANKFLEDIELKDDIRKEVVSLCKYFQESVRDLSISYYTVLRRHNYVTPTSYVELILTFKTLLNKKREEVDMMRTRYLVGLQKLEFASLQVAEMQKELTALQPELIQTSAETDKMMIKIEKETVEVDAVKEVVSADEKEANDAAAVAQGIKDECEADLAEALPALAAAQAALDTLNPSDISLVKSMQNPPGPVKLVMESICIMRGTKPERKPDPSGSGKMVEDYWGPAKKILSDIKFLEKLQKYDKDNIPPAIMKRIRDKFIGHADFQPEVVKNVSSACEGLCKWVRAMEVYDRVQKVVAPKRERLKGAEEILEVQMQKLRVKQAELKEVVDRLQALQDEFDKMNNRKRELEENIERCSQKLVRAEQLINGLGGEKERWTEAARLLGIRYTDLVGDVLLSSGTVAYLGAFTVDYRLKCQKQWQVLCSEKNIPCSSDFTLSNTLGDPVKIRAWQIAGLPVDSFSVDNGIIVSNSRRWALMIDPQRQANKWIKNMEKTNKLSVIKLSDTHYVRTLETAIQLGTPVLLENIGEELDAFIEPILLKQTFKQQGVEYMKLGENILEYSRDFRFYMTTHLRNPHYFPEVAVKVCLLNFMITPLGLQDQLLGIVAAKEKPELEEKKNQLIIESAANKKQLKEIEDKILEVLSHSEGNILEDETAITILSSSKVLSEEISEKQKISSLTEKEIDSTRMGYKPVAVHSAVIFFCISDLANIEPMYQYSLTWFINLYVQSISKSKKSGNLEQRIKNITEHFTVSIYNNVCRSLFEKDKLLFSLLLTVGIMKGKDQIDDEVWRFLLTGGVALDNPHPNPAPDWLSNKSWAELVRASCLTNLQGLMEHVRDNFSKWKPIYDSVRPHEEPFPDEWRRLSGLDRMVILRCLRPDKIIPAVQMFIVENMGRTFIEPPTFDLGRSYGDSNCCAPLIFILSPGADPMAGLLKFADDVSMGSMSIQTVSLGQGQGPIAAKMIHQAITDGTWVVLQNCHLATSWMPALEKICEEVIVPENTNEKFRLWLTSYPSEKFPVSILQNGIKMTNEPPKGVRVNLLRSYLNDPISDPVFFGSCRKPVMWQKLLFGLCFFHAVVQERRNFGPLGWNIPYEFNESDLRISMQQIQMFLNDYEEIPFEALTYLTGECNYGGRVTDDKDRRLLLSLLSVVYNKDIEQDRYMLSAAEDYYIPPHGPYESYIEYIRSLPITTHPEVFGLHENADITKENQETNQLFHGVLLTLPRQAGGGGKSPQEIVEDLAQDILSKLPSNFDMEEVMKAYPVLYEESMNTVLRQELIRFNRLTEVVRSSLINIRKAIKGLVLMSSELEDVFNSMLVGKVPSMWAAKSYPSLKPLGSYVSDLLSRLVFFQDWVDHGPPTVFWLSGFFFTQSFLTGVLQNYARKYTIPIDHIGFEFEVMKEEHTMEKTPQDGAYVRGLFLEGARWDRESSVIGESLPKVLYDPLPIIWLKPGESSKFLHMNIYSCPVYKTSERRGVLSTTGHSTNYVLSIELPSDKPQKHWINRGVAALCQLDD</sequence>
<evidence type="ECO:0000259" key="18">
    <source>
        <dbReference type="PROSITE" id="PS51034"/>
    </source>
</evidence>
<feature type="region of interest" description="Disordered" evidence="16">
    <location>
        <begin position="647"/>
        <end position="668"/>
    </location>
</feature>
<dbReference type="InterPro" id="IPR024743">
    <property type="entry name" value="Dynein_HC_stalk"/>
</dbReference>
<dbReference type="Proteomes" id="UP001145742">
    <property type="component" value="Unassembled WGS sequence"/>
</dbReference>
<feature type="domain" description="ZP" evidence="18">
    <location>
        <begin position="348"/>
        <end position="612"/>
    </location>
</feature>
<dbReference type="InterPro" id="IPR035699">
    <property type="entry name" value="AAA_6"/>
</dbReference>
<keyword evidence="6" id="KW-0067">ATP-binding</keyword>
<dbReference type="SUPFAM" id="SSF52540">
    <property type="entry name" value="P-loop containing nucleoside triphosphate hydrolases"/>
    <property type="match status" value="4"/>
</dbReference>
<dbReference type="Gene3D" id="1.20.1270.280">
    <property type="match status" value="1"/>
</dbReference>
<evidence type="ECO:0000256" key="10">
    <source>
        <dbReference type="ARBA" id="ARBA00023157"/>
    </source>
</evidence>
<keyword evidence="9" id="KW-0969">Cilium</keyword>
<dbReference type="Gene3D" id="1.10.287.2620">
    <property type="match status" value="1"/>
</dbReference>
<dbReference type="PANTHER" id="PTHR22878:SF71">
    <property type="entry name" value="DYNEIN, AXONEMAL, HEAVY CHAIN 3"/>
    <property type="match status" value="1"/>
</dbReference>
<dbReference type="InterPro" id="IPR055356">
    <property type="entry name" value="ZP-N"/>
</dbReference>
<keyword evidence="4" id="KW-0493">Microtubule</keyword>
<dbReference type="InterPro" id="IPR042235">
    <property type="entry name" value="ZP-C_dom"/>
</dbReference>
<feature type="chain" id="PRO_5046465330" evidence="17">
    <location>
        <begin position="20"/>
        <end position="4404"/>
    </location>
</feature>
<dbReference type="Gene3D" id="1.20.58.1120">
    <property type="match status" value="1"/>
</dbReference>
<dbReference type="PROSITE" id="PS51034">
    <property type="entry name" value="ZP_2"/>
    <property type="match status" value="1"/>
</dbReference>
<reference evidence="19" key="1">
    <citation type="submission" date="2019-10" db="EMBL/GenBank/DDBJ databases">
        <authorList>
            <person name="Soares A.E.R."/>
            <person name="Aleixo A."/>
            <person name="Schneider P."/>
            <person name="Miyaki C.Y."/>
            <person name="Schneider M.P."/>
            <person name="Mello C."/>
            <person name="Vasconcelos A.T.R."/>
        </authorList>
    </citation>
    <scope>NUCLEOTIDE SEQUENCE</scope>
    <source>
        <tissue evidence="19">Muscle</tissue>
    </source>
</reference>
<dbReference type="InterPro" id="IPR043157">
    <property type="entry name" value="Dynein_AAA1S"/>
</dbReference>
<dbReference type="InterPro" id="IPR057636">
    <property type="entry name" value="Ig_ZP2_3rd"/>
</dbReference>
<dbReference type="InterPro" id="IPR035706">
    <property type="entry name" value="AAA_9"/>
</dbReference>
<dbReference type="Pfam" id="PF23740">
    <property type="entry name" value="Ig_ZP2_3rd"/>
    <property type="match status" value="1"/>
</dbReference>
<keyword evidence="13" id="KW-0206">Cytoskeleton</keyword>
<dbReference type="Pfam" id="PF23344">
    <property type="entry name" value="ZP-N"/>
    <property type="match status" value="1"/>
</dbReference>
<dbReference type="InterPro" id="IPR004273">
    <property type="entry name" value="Dynein_heavy_D6_P-loop"/>
</dbReference>
<keyword evidence="5" id="KW-0547">Nucleotide-binding</keyword>
<evidence type="ECO:0000256" key="3">
    <source>
        <dbReference type="ARBA" id="ARBA00022490"/>
    </source>
</evidence>
<keyword evidence="8 15" id="KW-0175">Coiled coil</keyword>
<dbReference type="InterPro" id="IPR041466">
    <property type="entry name" value="Dynein_AAA5_ext"/>
</dbReference>
<dbReference type="Gene3D" id="3.40.50.300">
    <property type="entry name" value="P-loop containing nucleotide triphosphate hydrolases"/>
    <property type="match status" value="5"/>
</dbReference>
<evidence type="ECO:0000313" key="20">
    <source>
        <dbReference type="Proteomes" id="UP001145742"/>
    </source>
</evidence>
<name>A0ABQ9DYN9_9PASS</name>
<dbReference type="InterPro" id="IPR055355">
    <property type="entry name" value="ZP-C"/>
</dbReference>
<dbReference type="Gene3D" id="1.10.8.710">
    <property type="match status" value="1"/>
</dbReference>
<dbReference type="InterPro" id="IPR042222">
    <property type="entry name" value="Dynein_2_N"/>
</dbReference>
<organism evidence="19 20">
    <name type="scientific">Willisornis vidua</name>
    <name type="common">Xingu scale-backed antbird</name>
    <dbReference type="NCBI Taxonomy" id="1566151"/>
    <lineage>
        <taxon>Eukaryota</taxon>
        <taxon>Metazoa</taxon>
        <taxon>Chordata</taxon>
        <taxon>Craniata</taxon>
        <taxon>Vertebrata</taxon>
        <taxon>Euteleostomi</taxon>
        <taxon>Archelosauria</taxon>
        <taxon>Archosauria</taxon>
        <taxon>Dinosauria</taxon>
        <taxon>Saurischia</taxon>
        <taxon>Theropoda</taxon>
        <taxon>Coelurosauria</taxon>
        <taxon>Aves</taxon>
        <taxon>Neognathae</taxon>
        <taxon>Neoaves</taxon>
        <taxon>Telluraves</taxon>
        <taxon>Australaves</taxon>
        <taxon>Passeriformes</taxon>
        <taxon>Thamnophilidae</taxon>
        <taxon>Willisornis</taxon>
    </lineage>
</organism>
<dbReference type="InterPro" id="IPR048290">
    <property type="entry name" value="ZP_chr"/>
</dbReference>
<evidence type="ECO:0000256" key="11">
    <source>
        <dbReference type="ARBA" id="ARBA00023175"/>
    </source>
</evidence>
<dbReference type="InterPro" id="IPR057638">
    <property type="entry name" value="Ig_ZP2_2nd"/>
</dbReference>
<dbReference type="Gene3D" id="2.60.40.3210">
    <property type="entry name" value="Zona pellucida, ZP-N domain"/>
    <property type="match status" value="1"/>
</dbReference>
<dbReference type="InterPro" id="IPR041658">
    <property type="entry name" value="AAA_lid_11"/>
</dbReference>
<dbReference type="Pfam" id="PF00100">
    <property type="entry name" value="Zona_pellucida"/>
    <property type="match status" value="1"/>
</dbReference>
<keyword evidence="10" id="KW-1015">Disulfide bond</keyword>
<feature type="coiled-coil region" evidence="15">
    <location>
        <begin position="3193"/>
        <end position="3258"/>
    </location>
</feature>
<dbReference type="Pfam" id="PF18199">
    <property type="entry name" value="Dynein_C"/>
    <property type="match status" value="1"/>
</dbReference>
<dbReference type="Gene3D" id="1.20.140.100">
    <property type="entry name" value="Dynein heavy chain, N-terminal domain 2"/>
    <property type="match status" value="1"/>
</dbReference>
<accession>A0ABQ9DYN9</accession>
<dbReference type="Pfam" id="PF12780">
    <property type="entry name" value="AAA_8"/>
    <property type="match status" value="1"/>
</dbReference>
<dbReference type="Pfam" id="PF18198">
    <property type="entry name" value="AAA_lid_11"/>
    <property type="match status" value="1"/>
</dbReference>
<evidence type="ECO:0000256" key="6">
    <source>
        <dbReference type="ARBA" id="ARBA00022840"/>
    </source>
</evidence>
<evidence type="ECO:0000256" key="1">
    <source>
        <dbReference type="ARBA" id="ARBA00004430"/>
    </source>
</evidence>
<dbReference type="InterPro" id="IPR041228">
    <property type="entry name" value="Dynein_C"/>
</dbReference>
<evidence type="ECO:0000256" key="9">
    <source>
        <dbReference type="ARBA" id="ARBA00023069"/>
    </source>
</evidence>
<dbReference type="Gene3D" id="1.10.8.720">
    <property type="entry name" value="Region D6 of dynein motor"/>
    <property type="match status" value="1"/>
</dbReference>
<dbReference type="Gene3D" id="6.10.140.1060">
    <property type="match status" value="1"/>
</dbReference>
<evidence type="ECO:0000256" key="17">
    <source>
        <dbReference type="SAM" id="SignalP"/>
    </source>
</evidence>
<keyword evidence="14" id="KW-0966">Cell projection</keyword>
<dbReference type="Gene3D" id="1.10.8.1220">
    <property type="match status" value="1"/>
</dbReference>
<feature type="signal peptide" evidence="17">
    <location>
        <begin position="1"/>
        <end position="19"/>
    </location>
</feature>
<comment type="caution">
    <text evidence="19">The sequence shown here is derived from an EMBL/GenBank/DDBJ whole genome shotgun (WGS) entry which is preliminary data.</text>
</comment>
<dbReference type="Gene3D" id="2.60.40.4100">
    <property type="entry name" value="Zona pellucida, ZP-C domain"/>
    <property type="match status" value="1"/>
</dbReference>
<dbReference type="InterPro" id="IPR042219">
    <property type="entry name" value="AAA_lid_11_sf"/>
</dbReference>
<evidence type="ECO:0000256" key="8">
    <source>
        <dbReference type="ARBA" id="ARBA00023054"/>
    </source>
</evidence>
<keyword evidence="3" id="KW-0963">Cytoplasm</keyword>
<comment type="subcellular location">
    <subcellularLocation>
        <location evidence="1">Cytoplasm</location>
        <location evidence="1">Cytoskeleton</location>
        <location evidence="1">Cilium axoneme</location>
    </subcellularLocation>
</comment>
<dbReference type="Pfam" id="PF03028">
    <property type="entry name" value="Dynein_heavy"/>
    <property type="match status" value="1"/>
</dbReference>
<dbReference type="Gene3D" id="1.20.920.20">
    <property type="match status" value="1"/>
</dbReference>
<evidence type="ECO:0000256" key="13">
    <source>
        <dbReference type="ARBA" id="ARBA00023212"/>
    </source>
</evidence>
<dbReference type="InterPro" id="IPR001507">
    <property type="entry name" value="ZP_dom"/>
</dbReference>
<dbReference type="Pfam" id="PF12775">
    <property type="entry name" value="AAA_7"/>
    <property type="match status" value="1"/>
</dbReference>
<dbReference type="Pfam" id="PF23738">
    <property type="entry name" value="Ig_ZP2_N"/>
    <property type="match status" value="1"/>
</dbReference>
<keyword evidence="11" id="KW-0505">Motor protein</keyword>
<dbReference type="EMBL" id="WHWB01031270">
    <property type="protein sequence ID" value="KAJ7428130.1"/>
    <property type="molecule type" value="Genomic_DNA"/>
</dbReference>
<evidence type="ECO:0000256" key="14">
    <source>
        <dbReference type="ARBA" id="ARBA00023273"/>
    </source>
</evidence>
<dbReference type="Pfam" id="PF23736">
    <property type="entry name" value="Ig_ZP2"/>
    <property type="match status" value="1"/>
</dbReference>
<keyword evidence="12" id="KW-0325">Glycoprotein</keyword>
<dbReference type="InterPro" id="IPR027417">
    <property type="entry name" value="P-loop_NTPase"/>
</dbReference>
<feature type="coiled-coil region" evidence="15">
    <location>
        <begin position="1254"/>
        <end position="1309"/>
    </location>
</feature>
<dbReference type="InterPro" id="IPR026983">
    <property type="entry name" value="DHC"/>
</dbReference>
<keyword evidence="17" id="KW-0732">Signal</keyword>
<proteinExistence type="inferred from homology"/>